<reference evidence="1" key="1">
    <citation type="submission" date="2019-09" db="EMBL/GenBank/DDBJ databases">
        <authorList>
            <person name="Rodrigo-Torres L."/>
            <person name="Arahal R. D."/>
            <person name="Lucena T."/>
        </authorList>
    </citation>
    <scope>NUCLEOTIDE SEQUENCE</scope>
    <source>
        <strain evidence="1">ISS653</strain>
    </source>
</reference>
<gene>
    <name evidence="1" type="ORF">FVB9532_00242</name>
</gene>
<accession>A0AC61Y3F2</accession>
<dbReference type="Proteomes" id="UP000356253">
    <property type="component" value="Unassembled WGS sequence"/>
</dbReference>
<organism evidence="1 2">
    <name type="scientific">Mesonia oceanica</name>
    <dbReference type="NCBI Taxonomy" id="2687242"/>
    <lineage>
        <taxon>Bacteria</taxon>
        <taxon>Pseudomonadati</taxon>
        <taxon>Bacteroidota</taxon>
        <taxon>Flavobacteriia</taxon>
        <taxon>Flavobacteriales</taxon>
        <taxon>Flavobacteriaceae</taxon>
        <taxon>Mesonia</taxon>
    </lineage>
</organism>
<evidence type="ECO:0000313" key="2">
    <source>
        <dbReference type="Proteomes" id="UP000356253"/>
    </source>
</evidence>
<sequence>MTFIQTEIPQPEETQPYQEWGWYSFQDFFVANWFYVTVTVIIAIIVFIYARHKKKQRVKYQEQLKAEQENSKQV</sequence>
<comment type="caution">
    <text evidence="1">The sequence shown here is derived from an EMBL/GenBank/DDBJ whole genome shotgun (WGS) entry which is preliminary data.</text>
</comment>
<name>A0AC61Y3F2_9FLAO</name>
<keyword evidence="2" id="KW-1185">Reference proteome</keyword>
<evidence type="ECO:0000313" key="1">
    <source>
        <dbReference type="EMBL" id="VVU98993.1"/>
    </source>
</evidence>
<protein>
    <submittedName>
        <fullName evidence="1">Uncharacterized protein</fullName>
    </submittedName>
</protein>
<proteinExistence type="predicted"/>
<dbReference type="EMBL" id="CABVMM010000001">
    <property type="protein sequence ID" value="VVU98993.1"/>
    <property type="molecule type" value="Genomic_DNA"/>
</dbReference>